<dbReference type="Proteomes" id="UP000251960">
    <property type="component" value="Chromosome 4"/>
</dbReference>
<accession>A0A3L6F1B3</accession>
<dbReference type="Pfam" id="PF03140">
    <property type="entry name" value="DUF247"/>
    <property type="match status" value="1"/>
</dbReference>
<feature type="compositionally biased region" description="Basic and acidic residues" evidence="1">
    <location>
        <begin position="343"/>
        <end position="359"/>
    </location>
</feature>
<gene>
    <name evidence="2" type="primary">At3g47200_2</name>
    <name evidence="2" type="ORF">Zm00014a_042907</name>
</gene>
<dbReference type="InterPro" id="IPR004158">
    <property type="entry name" value="DUF247_pln"/>
</dbReference>
<organism evidence="2 3">
    <name type="scientific">Zea mays</name>
    <name type="common">Maize</name>
    <dbReference type="NCBI Taxonomy" id="4577"/>
    <lineage>
        <taxon>Eukaryota</taxon>
        <taxon>Viridiplantae</taxon>
        <taxon>Streptophyta</taxon>
        <taxon>Embryophyta</taxon>
        <taxon>Tracheophyta</taxon>
        <taxon>Spermatophyta</taxon>
        <taxon>Magnoliopsida</taxon>
        <taxon>Liliopsida</taxon>
        <taxon>Poales</taxon>
        <taxon>Poaceae</taxon>
        <taxon>PACMAD clade</taxon>
        <taxon>Panicoideae</taxon>
        <taxon>Andropogonodae</taxon>
        <taxon>Andropogoneae</taxon>
        <taxon>Tripsacinae</taxon>
        <taxon>Zea</taxon>
    </lineage>
</organism>
<proteinExistence type="predicted"/>
<protein>
    <submittedName>
        <fullName evidence="2">UPF0481 protein</fullName>
    </submittedName>
</protein>
<comment type="caution">
    <text evidence="2">The sequence shown here is derived from an EMBL/GenBank/DDBJ whole genome shotgun (WGS) entry which is preliminary data.</text>
</comment>
<dbReference type="ExpressionAtlas" id="A0A3L6F1B3">
    <property type="expression patterns" value="baseline"/>
</dbReference>
<feature type="region of interest" description="Disordered" evidence="1">
    <location>
        <begin position="82"/>
        <end position="111"/>
    </location>
</feature>
<dbReference type="PANTHER" id="PTHR31549">
    <property type="entry name" value="PROTEIN, PUTATIVE (DUF247)-RELATED-RELATED"/>
    <property type="match status" value="1"/>
</dbReference>
<evidence type="ECO:0000313" key="3">
    <source>
        <dbReference type="Proteomes" id="UP000251960"/>
    </source>
</evidence>
<dbReference type="AlphaFoldDB" id="A0A3L6F1B3"/>
<name>A0A3L6F1B3_MAIZE</name>
<dbReference type="EMBL" id="NCVQ01000005">
    <property type="protein sequence ID" value="PWZ26906.1"/>
    <property type="molecule type" value="Genomic_DNA"/>
</dbReference>
<evidence type="ECO:0000256" key="1">
    <source>
        <dbReference type="SAM" id="MobiDB-lite"/>
    </source>
</evidence>
<sequence>MDPAEAWGACEFQLSNWTAEGPAAAQVWAPAAVLPHPLDQYASIDIDADMDMFGACWSLQAPVAASMGVGVHGQQLVVREVGTEVREPTGGNTNISTEDDDGSHASGSSEMLEQKLSEFKAEINLMKEKMHRYPASLQGLSESYTVPRFVAIGPYHHDKPHLKQAEKVKAMAAICYVKECGYRLHDMYSAVVSVADDARRLYDEDAIQGITSVDFQCMMFIDACFLVQYMRMRSSTHVVIDPSLHASMRPNRIDILHDVLLLENQLPWKVVQTVKAFLPARATPTSFLPVFISSLRTCLRDQKPAAKDNVPVDWAEGYNPPHLLGLLRYYIVGRKPSWAPQPEDDRSGHAGGHRTEGSRRLKATSKRSVSHSAIELAKLGIRLIPTKEKTTELIHMGLNMEAGLLHAEFSLQPLSLNRDRASYLVNMAAFELCTVQSFGAAPDEDSAVCSYLLLLAMLAYREEDVHELRVRGLLQGGGGLTNEDALRFFTSLQGLRLGKRYLHVMQQIARYQENRPKRTKWNEFWYHNKKIVTTVFACLVSLAGITGTLVSIKNAL</sequence>
<feature type="region of interest" description="Disordered" evidence="1">
    <location>
        <begin position="340"/>
        <end position="366"/>
    </location>
</feature>
<evidence type="ECO:0000313" key="2">
    <source>
        <dbReference type="EMBL" id="PWZ26906.1"/>
    </source>
</evidence>
<dbReference type="PANTHER" id="PTHR31549:SF265">
    <property type="match status" value="1"/>
</dbReference>
<reference evidence="2 3" key="1">
    <citation type="journal article" date="2018" name="Nat. Genet.">
        <title>Extensive intraspecific gene order and gene structural variations between Mo17 and other maize genomes.</title>
        <authorList>
            <person name="Sun S."/>
            <person name="Zhou Y."/>
            <person name="Chen J."/>
            <person name="Shi J."/>
            <person name="Zhao H."/>
            <person name="Zhao H."/>
            <person name="Song W."/>
            <person name="Zhang M."/>
            <person name="Cui Y."/>
            <person name="Dong X."/>
            <person name="Liu H."/>
            <person name="Ma X."/>
            <person name="Jiao Y."/>
            <person name="Wang B."/>
            <person name="Wei X."/>
            <person name="Stein J.C."/>
            <person name="Glaubitz J.C."/>
            <person name="Lu F."/>
            <person name="Yu G."/>
            <person name="Liang C."/>
            <person name="Fengler K."/>
            <person name="Li B."/>
            <person name="Rafalski A."/>
            <person name="Schnable P.S."/>
            <person name="Ware D.H."/>
            <person name="Buckler E.S."/>
            <person name="Lai J."/>
        </authorList>
    </citation>
    <scope>NUCLEOTIDE SEQUENCE [LARGE SCALE GENOMIC DNA]</scope>
    <source>
        <strain evidence="3">cv. Missouri 17</strain>
        <tissue evidence="2">Seedling</tissue>
    </source>
</reference>